<evidence type="ECO:0000256" key="2">
    <source>
        <dbReference type="ARBA" id="ARBA00008789"/>
    </source>
</evidence>
<dbReference type="InterPro" id="IPR018629">
    <property type="entry name" value="XK-rel"/>
</dbReference>
<reference evidence="9" key="1">
    <citation type="journal article" date="2023" name="G3 (Bethesda)">
        <title>Whole genome assembly and annotation of the endangered Caribbean coral Acropora cervicornis.</title>
        <authorList>
            <person name="Selwyn J.D."/>
            <person name="Vollmer S.V."/>
        </authorList>
    </citation>
    <scope>NUCLEOTIDE SEQUENCE</scope>
    <source>
        <strain evidence="9">K2</strain>
    </source>
</reference>
<keyword evidence="3" id="KW-1003">Cell membrane</keyword>
<feature type="transmembrane region" description="Helical" evidence="7">
    <location>
        <begin position="273"/>
        <end position="290"/>
    </location>
</feature>
<dbReference type="PANTHER" id="PTHR16024">
    <property type="entry name" value="XK-RELATED PROTEIN"/>
    <property type="match status" value="1"/>
</dbReference>
<evidence type="ECO:0000313" key="10">
    <source>
        <dbReference type="Proteomes" id="UP001249851"/>
    </source>
</evidence>
<feature type="transmembrane region" description="Helical" evidence="7">
    <location>
        <begin position="369"/>
        <end position="389"/>
    </location>
</feature>
<sequence>MAVEVTVIVNPLSIARAKNTNESPNTTNGNVSTDETDLAASRRPPRRYNQVKARRVHIIWDIFAVISILTFVADIASDVVVCVRYSLDGSYLWSLLTVAFVISSSIVTQIFSAYWFYEDRENQTWATYLLHLFQLGPIVRYWRVIRAGWRTRQEDTTASDYEAYLAEWRDISLLRLFECYLESAPQLVLQLFILAYNRRFEIESDLFTALAAGSSVVSLAWAIVSYSKALRDFLGKGSSISWIGFFLQIIWNLSMVASRVVALVLFASYYTSWLAVAMAIHWSVMTIWLVCQDTKFCVDESGRNHLCQEYLFDSVIGFVYIFSFFNAKDGMTRIRVIPYYVIMLSENTLFVVMWYPFRTLYGDIEIASLSIVWGGFGLGVLCMISYYWFYHPSLSVKGIFVKKTELDIQENRQVTMFWCCCCEIHTKKSSAVEDDESCFFALHRRPYYNPRRNWQTDVEGQASFPLDVDFLSRVRAVESSFHSQGNANGWQTIDGRRVHGSGIRSMYGRSEWL</sequence>
<comment type="caution">
    <text evidence="9">The sequence shown here is derived from an EMBL/GenBank/DDBJ whole genome shotgun (WGS) entry which is preliminary data.</text>
</comment>
<evidence type="ECO:0000256" key="7">
    <source>
        <dbReference type="RuleBase" id="RU910716"/>
    </source>
</evidence>
<dbReference type="AlphaFoldDB" id="A0AAD9QJ68"/>
<comment type="subcellular location">
    <subcellularLocation>
        <location evidence="1">Cell membrane</location>
        <topology evidence="1">Multi-pass membrane protein</topology>
    </subcellularLocation>
    <subcellularLocation>
        <location evidence="7">Membrane</location>
        <topology evidence="7">Multi-pass membrane protein</topology>
    </subcellularLocation>
</comment>
<keyword evidence="6 7" id="KW-0472">Membrane</keyword>
<dbReference type="EMBL" id="JARQWQ010000029">
    <property type="protein sequence ID" value="KAK2562333.1"/>
    <property type="molecule type" value="Genomic_DNA"/>
</dbReference>
<accession>A0AAD9QJ68</accession>
<protein>
    <recommendedName>
        <fullName evidence="7">XK-related protein</fullName>
    </recommendedName>
</protein>
<keyword evidence="5 7" id="KW-1133">Transmembrane helix</keyword>
<evidence type="ECO:0000256" key="4">
    <source>
        <dbReference type="ARBA" id="ARBA00022692"/>
    </source>
</evidence>
<keyword evidence="10" id="KW-1185">Reference proteome</keyword>
<organism evidence="9 10">
    <name type="scientific">Acropora cervicornis</name>
    <name type="common">Staghorn coral</name>
    <dbReference type="NCBI Taxonomy" id="6130"/>
    <lineage>
        <taxon>Eukaryota</taxon>
        <taxon>Metazoa</taxon>
        <taxon>Cnidaria</taxon>
        <taxon>Anthozoa</taxon>
        <taxon>Hexacorallia</taxon>
        <taxon>Scleractinia</taxon>
        <taxon>Astrocoeniina</taxon>
        <taxon>Acroporidae</taxon>
        <taxon>Acropora</taxon>
    </lineage>
</organism>
<feature type="transmembrane region" description="Helical" evidence="7">
    <location>
        <begin position="239"/>
        <end position="266"/>
    </location>
</feature>
<feature type="transmembrane region" description="Helical" evidence="7">
    <location>
        <begin position="206"/>
        <end position="227"/>
    </location>
</feature>
<comment type="similarity">
    <text evidence="2 7">Belongs to the XK family.</text>
</comment>
<dbReference type="Pfam" id="PF09815">
    <property type="entry name" value="XK-related"/>
    <property type="match status" value="1"/>
</dbReference>
<feature type="transmembrane region" description="Helical" evidence="7">
    <location>
        <begin position="339"/>
        <end position="357"/>
    </location>
</feature>
<dbReference type="InterPro" id="IPR050895">
    <property type="entry name" value="XK-related_scramblase"/>
</dbReference>
<evidence type="ECO:0000256" key="8">
    <source>
        <dbReference type="SAM" id="MobiDB-lite"/>
    </source>
</evidence>
<feature type="region of interest" description="Disordered" evidence="8">
    <location>
        <begin position="19"/>
        <end position="42"/>
    </location>
</feature>
<feature type="compositionally biased region" description="Polar residues" evidence="8">
    <location>
        <begin position="19"/>
        <end position="33"/>
    </location>
</feature>
<reference evidence="9" key="2">
    <citation type="journal article" date="2023" name="Science">
        <title>Genomic signatures of disease resistance in endangered staghorn corals.</title>
        <authorList>
            <person name="Vollmer S.V."/>
            <person name="Selwyn J.D."/>
            <person name="Despard B.A."/>
            <person name="Roesel C.L."/>
        </authorList>
    </citation>
    <scope>NUCLEOTIDE SEQUENCE</scope>
    <source>
        <strain evidence="9">K2</strain>
    </source>
</reference>
<evidence type="ECO:0000256" key="5">
    <source>
        <dbReference type="ARBA" id="ARBA00022989"/>
    </source>
</evidence>
<keyword evidence="4 7" id="KW-0812">Transmembrane</keyword>
<evidence type="ECO:0000256" key="6">
    <source>
        <dbReference type="ARBA" id="ARBA00023136"/>
    </source>
</evidence>
<evidence type="ECO:0000256" key="3">
    <source>
        <dbReference type="ARBA" id="ARBA00022475"/>
    </source>
</evidence>
<feature type="transmembrane region" description="Helical" evidence="7">
    <location>
        <begin position="310"/>
        <end position="327"/>
    </location>
</feature>
<dbReference type="Proteomes" id="UP001249851">
    <property type="component" value="Unassembled WGS sequence"/>
</dbReference>
<gene>
    <name evidence="9" type="ORF">P5673_014608</name>
</gene>
<proteinExistence type="inferred from homology"/>
<dbReference type="GO" id="GO:0005886">
    <property type="term" value="C:plasma membrane"/>
    <property type="evidence" value="ECO:0007669"/>
    <property type="project" value="UniProtKB-SubCell"/>
</dbReference>
<feature type="transmembrane region" description="Helical" evidence="7">
    <location>
        <begin position="58"/>
        <end position="83"/>
    </location>
</feature>
<name>A0AAD9QJ68_ACRCE</name>
<evidence type="ECO:0000313" key="9">
    <source>
        <dbReference type="EMBL" id="KAK2562333.1"/>
    </source>
</evidence>
<evidence type="ECO:0000256" key="1">
    <source>
        <dbReference type="ARBA" id="ARBA00004651"/>
    </source>
</evidence>
<feature type="transmembrane region" description="Helical" evidence="7">
    <location>
        <begin position="95"/>
        <end position="117"/>
    </location>
</feature>
<dbReference type="PANTHER" id="PTHR16024:SF6">
    <property type="entry name" value="XK-RELATED PROTEIN"/>
    <property type="match status" value="1"/>
</dbReference>